<dbReference type="AlphaFoldDB" id="A0A364KX09"/>
<evidence type="ECO:0000313" key="13">
    <source>
        <dbReference type="Proteomes" id="UP000249363"/>
    </source>
</evidence>
<dbReference type="PANTHER" id="PTHR24223:SF399">
    <property type="entry name" value="ABC TRANSPORTER ATNG"/>
    <property type="match status" value="1"/>
</dbReference>
<protein>
    <recommendedName>
        <fullName evidence="11">ABC transporter domain-containing protein</fullName>
    </recommendedName>
</protein>
<proteinExistence type="inferred from homology"/>
<evidence type="ECO:0000256" key="3">
    <source>
        <dbReference type="ARBA" id="ARBA00022448"/>
    </source>
</evidence>
<accession>A0A364KX09</accession>
<dbReference type="SMART" id="SM00382">
    <property type="entry name" value="AAA"/>
    <property type="match status" value="1"/>
</dbReference>
<evidence type="ECO:0000256" key="9">
    <source>
        <dbReference type="ARBA" id="ARBA00023136"/>
    </source>
</evidence>
<keyword evidence="4" id="KW-1003">Cell membrane</keyword>
<evidence type="ECO:0000256" key="5">
    <source>
        <dbReference type="ARBA" id="ARBA00022692"/>
    </source>
</evidence>
<dbReference type="InterPro" id="IPR050173">
    <property type="entry name" value="ABC_transporter_C-like"/>
</dbReference>
<dbReference type="GO" id="GO:0005886">
    <property type="term" value="C:plasma membrane"/>
    <property type="evidence" value="ECO:0007669"/>
    <property type="project" value="UniProtKB-SubCell"/>
</dbReference>
<dbReference type="Pfam" id="PF00005">
    <property type="entry name" value="ABC_tran"/>
    <property type="match status" value="1"/>
</dbReference>
<evidence type="ECO:0000256" key="7">
    <source>
        <dbReference type="ARBA" id="ARBA00022840"/>
    </source>
</evidence>
<feature type="domain" description="ABC transporter" evidence="11">
    <location>
        <begin position="145"/>
        <end position="385"/>
    </location>
</feature>
<organism evidence="12 13">
    <name type="scientific">Talaromyces amestolkiae</name>
    <dbReference type="NCBI Taxonomy" id="1196081"/>
    <lineage>
        <taxon>Eukaryota</taxon>
        <taxon>Fungi</taxon>
        <taxon>Dikarya</taxon>
        <taxon>Ascomycota</taxon>
        <taxon>Pezizomycotina</taxon>
        <taxon>Eurotiomycetes</taxon>
        <taxon>Eurotiomycetidae</taxon>
        <taxon>Eurotiales</taxon>
        <taxon>Trichocomaceae</taxon>
        <taxon>Talaromyces</taxon>
        <taxon>Talaromyces sect. Talaromyces</taxon>
    </lineage>
</organism>
<dbReference type="SUPFAM" id="SSF52540">
    <property type="entry name" value="P-loop containing nucleoside triphosphate hydrolases"/>
    <property type="match status" value="1"/>
</dbReference>
<sequence>MTLYFLQKVYLRTSQQLRSLDLEAKAPLLEHFMETLQGFTTIRAHSWIDYLISDAFHQLDQSQKPFYLLLSTLRGNINSGLLGVSMVSVVNFGQTLSSFVSQWTMLETSLTAISRIQNYVAETPEENSTLLIAELPSDWPTEPSINIQHISASYPDTGQDVLKDINISIPPGKHVAICGRSGSGKSTLMSVLLRLLEPSKGSVLIGSKDISLYTQQAICKRLTSMPQDPWFAPRNCGDSVRENLDPLQEIRDDAEIYDILDKTGLREQINKIGGLDAILKQGDGMLSEGQKQLFCLARAMLTRRGGIFLMDEAMSSVDYETELRILSLLRTEFRGWTIIAIIHHLRFIPQFFDQVVVMEDGRVLEYDEPERLRSDPSSLFRKMTQAENSTAENA</sequence>
<comment type="caution">
    <text evidence="12">The sequence shown here is derived from an EMBL/GenBank/DDBJ whole genome shotgun (WGS) entry which is preliminary data.</text>
</comment>
<reference evidence="12 13" key="1">
    <citation type="journal article" date="2017" name="Biotechnol. Biofuels">
        <title>Differential beta-glucosidase expression as a function of carbon source availability in Talaromyces amestolkiae: a genomic and proteomic approach.</title>
        <authorList>
            <person name="de Eugenio L.I."/>
            <person name="Mendez-Liter J.A."/>
            <person name="Nieto-Dominguez M."/>
            <person name="Alonso L."/>
            <person name="Gil-Munoz J."/>
            <person name="Barriuso J."/>
            <person name="Prieto A."/>
            <person name="Martinez M.J."/>
        </authorList>
    </citation>
    <scope>NUCLEOTIDE SEQUENCE [LARGE SCALE GENOMIC DNA]</scope>
    <source>
        <strain evidence="12 13">CIB</strain>
    </source>
</reference>
<dbReference type="GO" id="GO:0016887">
    <property type="term" value="F:ATP hydrolysis activity"/>
    <property type="evidence" value="ECO:0007669"/>
    <property type="project" value="InterPro"/>
</dbReference>
<evidence type="ECO:0000256" key="2">
    <source>
        <dbReference type="ARBA" id="ARBA00009726"/>
    </source>
</evidence>
<keyword evidence="10" id="KW-0325">Glycoprotein</keyword>
<dbReference type="PROSITE" id="PS50893">
    <property type="entry name" value="ABC_TRANSPORTER_2"/>
    <property type="match status" value="1"/>
</dbReference>
<keyword evidence="13" id="KW-1185">Reference proteome</keyword>
<dbReference type="FunFam" id="3.40.50.300:FF:002145">
    <property type="entry name" value="ABC transporter (MsbA subfamily)"/>
    <property type="match status" value="1"/>
</dbReference>
<comment type="similarity">
    <text evidence="2">Belongs to the ABC transporter superfamily. ABCC family. Conjugate transporter (TC 3.A.1.208) subfamily.</text>
</comment>
<dbReference type="OrthoDB" id="4226862at2759"/>
<dbReference type="GO" id="GO:0042626">
    <property type="term" value="F:ATPase-coupled transmembrane transporter activity"/>
    <property type="evidence" value="ECO:0007669"/>
    <property type="project" value="TreeGrafter"/>
</dbReference>
<dbReference type="InterPro" id="IPR003593">
    <property type="entry name" value="AAA+_ATPase"/>
</dbReference>
<dbReference type="Gene3D" id="1.20.1560.10">
    <property type="entry name" value="ABC transporter type 1, transmembrane domain"/>
    <property type="match status" value="1"/>
</dbReference>
<dbReference type="PANTHER" id="PTHR24223">
    <property type="entry name" value="ATP-BINDING CASSETTE SUB-FAMILY C"/>
    <property type="match status" value="1"/>
</dbReference>
<dbReference type="InterPro" id="IPR027417">
    <property type="entry name" value="P-loop_NTPase"/>
</dbReference>
<evidence type="ECO:0000256" key="1">
    <source>
        <dbReference type="ARBA" id="ARBA00004651"/>
    </source>
</evidence>
<dbReference type="SUPFAM" id="SSF90123">
    <property type="entry name" value="ABC transporter transmembrane region"/>
    <property type="match status" value="1"/>
</dbReference>
<keyword evidence="8" id="KW-1133">Transmembrane helix</keyword>
<dbReference type="Gene3D" id="3.40.50.300">
    <property type="entry name" value="P-loop containing nucleotide triphosphate hydrolases"/>
    <property type="match status" value="1"/>
</dbReference>
<dbReference type="GeneID" id="63793324"/>
<keyword evidence="9" id="KW-0472">Membrane</keyword>
<keyword evidence="5" id="KW-0812">Transmembrane</keyword>
<dbReference type="EMBL" id="MIKG01000007">
    <property type="protein sequence ID" value="RAO68096.1"/>
    <property type="molecule type" value="Genomic_DNA"/>
</dbReference>
<evidence type="ECO:0000313" key="12">
    <source>
        <dbReference type="EMBL" id="RAO68096.1"/>
    </source>
</evidence>
<dbReference type="InterPro" id="IPR036640">
    <property type="entry name" value="ABC1_TM_sf"/>
</dbReference>
<keyword evidence="3" id="KW-0813">Transport</keyword>
<name>A0A364KX09_TALAM</name>
<dbReference type="GO" id="GO:0005524">
    <property type="term" value="F:ATP binding"/>
    <property type="evidence" value="ECO:0007669"/>
    <property type="project" value="UniProtKB-KW"/>
</dbReference>
<dbReference type="InterPro" id="IPR003439">
    <property type="entry name" value="ABC_transporter-like_ATP-bd"/>
</dbReference>
<keyword evidence="7" id="KW-0067">ATP-binding</keyword>
<evidence type="ECO:0000259" key="11">
    <source>
        <dbReference type="PROSITE" id="PS50893"/>
    </source>
</evidence>
<evidence type="ECO:0000256" key="10">
    <source>
        <dbReference type="ARBA" id="ARBA00023180"/>
    </source>
</evidence>
<keyword evidence="6" id="KW-0547">Nucleotide-binding</keyword>
<dbReference type="STRING" id="1196081.A0A364KX09"/>
<gene>
    <name evidence="12" type="ORF">BHQ10_004108</name>
</gene>
<evidence type="ECO:0000256" key="8">
    <source>
        <dbReference type="ARBA" id="ARBA00022989"/>
    </source>
</evidence>
<dbReference type="RefSeq" id="XP_040732612.1">
    <property type="nucleotide sequence ID" value="XM_040876438.1"/>
</dbReference>
<comment type="subcellular location">
    <subcellularLocation>
        <location evidence="1">Cell membrane</location>
        <topology evidence="1">Multi-pass membrane protein</topology>
    </subcellularLocation>
</comment>
<evidence type="ECO:0000256" key="4">
    <source>
        <dbReference type="ARBA" id="ARBA00022475"/>
    </source>
</evidence>
<evidence type="ECO:0000256" key="6">
    <source>
        <dbReference type="ARBA" id="ARBA00022741"/>
    </source>
</evidence>
<dbReference type="Proteomes" id="UP000249363">
    <property type="component" value="Unassembled WGS sequence"/>
</dbReference>